<feature type="transmembrane region" description="Helical" evidence="1">
    <location>
        <begin position="51"/>
        <end position="71"/>
    </location>
</feature>
<feature type="transmembrane region" description="Helical" evidence="1">
    <location>
        <begin position="142"/>
        <end position="161"/>
    </location>
</feature>
<protein>
    <submittedName>
        <fullName evidence="2">DUF63 family protein</fullName>
    </submittedName>
</protein>
<keyword evidence="1" id="KW-1133">Transmembrane helix</keyword>
<feature type="transmembrane region" description="Helical" evidence="1">
    <location>
        <begin position="182"/>
        <end position="204"/>
    </location>
</feature>
<proteinExistence type="predicted"/>
<dbReference type="PANTHER" id="PTHR40700">
    <property type="entry name" value="HYPOTHETICAL MEMBRANE PROTEIN, CONSERVED, DUF63 FAMILY"/>
    <property type="match status" value="1"/>
</dbReference>
<sequence>MPTVDSFLPEFIQANFFSGYTVFNTVVYTLILVVFVLAIIRIFKKIKIDPLSIICSIIPFIILGGLIRALVDHGVFPKTVFLITPGIYILIGFLTILSFLLSIELFNRKNIDYRYTLFIIGMVLLIPTLFFIPCLSIKPMNYILSTLVFVSLIVFLIFYIGEKLLKNYSPIVKLLSDKINRIIILAHLFDASTTFIAVECFNYYEQHVLPNAMNQLFGTYTTLFPMKVIVVLSALYIIDQYFDDLTIKNLLKLTVFVLGLAPGMRNFLTLAIGMI</sequence>
<evidence type="ECO:0000313" key="2">
    <source>
        <dbReference type="EMBL" id="MBE6511771.1"/>
    </source>
</evidence>
<keyword evidence="1" id="KW-0472">Membrane</keyword>
<feature type="transmembrane region" description="Helical" evidence="1">
    <location>
        <begin position="83"/>
        <end position="103"/>
    </location>
</feature>
<organism evidence="2 3">
    <name type="scientific">Methanobrevibacter olleyae</name>
    <dbReference type="NCBI Taxonomy" id="294671"/>
    <lineage>
        <taxon>Archaea</taxon>
        <taxon>Methanobacteriati</taxon>
        <taxon>Methanobacteriota</taxon>
        <taxon>Methanomada group</taxon>
        <taxon>Methanobacteria</taxon>
        <taxon>Methanobacteriales</taxon>
        <taxon>Methanobacteriaceae</taxon>
        <taxon>Methanobrevibacter</taxon>
    </lineage>
</organism>
<name>A0A8T3VR40_METOL</name>
<evidence type="ECO:0000313" key="3">
    <source>
        <dbReference type="Proteomes" id="UP000732619"/>
    </source>
</evidence>
<feature type="transmembrane region" description="Helical" evidence="1">
    <location>
        <begin position="20"/>
        <end position="39"/>
    </location>
</feature>
<dbReference type="PANTHER" id="PTHR40700:SF1">
    <property type="entry name" value="DUF63 DOMAIN-CONTAINING PROTEIN"/>
    <property type="match status" value="1"/>
</dbReference>
<comment type="caution">
    <text evidence="2">The sequence shown here is derived from an EMBL/GenBank/DDBJ whole genome shotgun (WGS) entry which is preliminary data.</text>
</comment>
<dbReference type="Pfam" id="PF01889">
    <property type="entry name" value="DUF63"/>
    <property type="match status" value="1"/>
</dbReference>
<reference evidence="2" key="1">
    <citation type="submission" date="2019-04" db="EMBL/GenBank/DDBJ databases">
        <title>Evolution of Biomass-Degrading Anaerobic Consortia Revealed by Metagenomics.</title>
        <authorList>
            <person name="Peng X."/>
        </authorList>
    </citation>
    <scope>NUCLEOTIDE SEQUENCE</scope>
    <source>
        <strain evidence="2">SIG14</strain>
    </source>
</reference>
<feature type="transmembrane region" description="Helical" evidence="1">
    <location>
        <begin position="115"/>
        <end position="136"/>
    </location>
</feature>
<feature type="transmembrane region" description="Helical" evidence="1">
    <location>
        <begin position="216"/>
        <end position="238"/>
    </location>
</feature>
<evidence type="ECO:0000256" key="1">
    <source>
        <dbReference type="SAM" id="Phobius"/>
    </source>
</evidence>
<dbReference type="AlphaFoldDB" id="A0A8T3VR40"/>
<accession>A0A8T3VR40</accession>
<dbReference type="Proteomes" id="UP000732619">
    <property type="component" value="Unassembled WGS sequence"/>
</dbReference>
<dbReference type="EMBL" id="SUTG01000003">
    <property type="protein sequence ID" value="MBE6511771.1"/>
    <property type="molecule type" value="Genomic_DNA"/>
</dbReference>
<gene>
    <name evidence="2" type="ORF">E7Z75_01280</name>
</gene>
<dbReference type="InterPro" id="IPR002749">
    <property type="entry name" value="DUF63"/>
</dbReference>
<feature type="transmembrane region" description="Helical" evidence="1">
    <location>
        <begin position="250"/>
        <end position="272"/>
    </location>
</feature>
<keyword evidence="1" id="KW-0812">Transmembrane</keyword>